<dbReference type="PANTHER" id="PTHR37833:SF1">
    <property type="entry name" value="SIGNAL PEPTIDE PROTEIN"/>
    <property type="match status" value="1"/>
</dbReference>
<feature type="region of interest" description="Disordered" evidence="1">
    <location>
        <begin position="1"/>
        <end position="21"/>
    </location>
</feature>
<dbReference type="InterPro" id="IPR013783">
    <property type="entry name" value="Ig-like_fold"/>
</dbReference>
<evidence type="ECO:0000256" key="1">
    <source>
        <dbReference type="SAM" id="MobiDB-lite"/>
    </source>
</evidence>
<evidence type="ECO:0000313" key="2">
    <source>
        <dbReference type="EMBL" id="CAK9102068.1"/>
    </source>
</evidence>
<dbReference type="PANTHER" id="PTHR37833">
    <property type="entry name" value="LIPOPROTEIN-RELATED"/>
    <property type="match status" value="1"/>
</dbReference>
<protein>
    <recommendedName>
        <fullName evidence="4">DUF1573 domain-containing protein</fullName>
    </recommendedName>
</protein>
<evidence type="ECO:0000313" key="3">
    <source>
        <dbReference type="Proteomes" id="UP001642464"/>
    </source>
</evidence>
<reference evidence="2 3" key="1">
    <citation type="submission" date="2024-02" db="EMBL/GenBank/DDBJ databases">
        <authorList>
            <person name="Chen Y."/>
            <person name="Shah S."/>
            <person name="Dougan E. K."/>
            <person name="Thang M."/>
            <person name="Chan C."/>
        </authorList>
    </citation>
    <scope>NUCLEOTIDE SEQUENCE [LARGE SCALE GENOMIC DNA]</scope>
</reference>
<sequence>MPEGSGVGATGNTRRSSHQPEVEVNISRNVVSRAVALLLLAAGTSATAQELNWAEKMFSELKHDFGVVARGADVRHQIVITNLYEEDIEITNVGTTCGCTAAKPDRNRLKTHEKAYIEVKMNTEKFMRRKDSNVDVTVTFKGGSTKTVRIPITAYIRSDVVLKPGNADFGSVEFGIGAKRTIDIAYAGRNDWHLRGVRNDNPHLKAEVVEVNRGNGRVNYQLSVQLDPNAPLGAVQDRIYLLTDDANSPEVPVLVMAKVEPDIVVTPETLPLGVLRPGVEKQISVVFKGRRPFTIVKIECASSRDCFSIRFTDEQKALHVVPLKVTAPNTPGDFEEEFSVTVAGRPEPLTFRAVGRIEAGS</sequence>
<dbReference type="EMBL" id="CAXAMM010041961">
    <property type="protein sequence ID" value="CAK9102068.1"/>
    <property type="molecule type" value="Genomic_DNA"/>
</dbReference>
<organism evidence="2 3">
    <name type="scientific">Durusdinium trenchii</name>
    <dbReference type="NCBI Taxonomy" id="1381693"/>
    <lineage>
        <taxon>Eukaryota</taxon>
        <taxon>Sar</taxon>
        <taxon>Alveolata</taxon>
        <taxon>Dinophyceae</taxon>
        <taxon>Suessiales</taxon>
        <taxon>Symbiodiniaceae</taxon>
        <taxon>Durusdinium</taxon>
    </lineage>
</organism>
<dbReference type="InterPro" id="IPR011467">
    <property type="entry name" value="DUF1573"/>
</dbReference>
<accession>A0ABP0RR17</accession>
<proteinExistence type="predicted"/>
<dbReference type="Proteomes" id="UP001642464">
    <property type="component" value="Unassembled WGS sequence"/>
</dbReference>
<gene>
    <name evidence="2" type="ORF">SCF082_LOCUS47715</name>
</gene>
<evidence type="ECO:0008006" key="4">
    <source>
        <dbReference type="Google" id="ProtNLM"/>
    </source>
</evidence>
<dbReference type="Gene3D" id="2.60.40.10">
    <property type="entry name" value="Immunoglobulins"/>
    <property type="match status" value="2"/>
</dbReference>
<comment type="caution">
    <text evidence="2">The sequence shown here is derived from an EMBL/GenBank/DDBJ whole genome shotgun (WGS) entry which is preliminary data.</text>
</comment>
<dbReference type="Pfam" id="PF07610">
    <property type="entry name" value="DUF1573"/>
    <property type="match status" value="1"/>
</dbReference>
<name>A0ABP0RR17_9DINO</name>
<keyword evidence="3" id="KW-1185">Reference proteome</keyword>